<comment type="caution">
    <text evidence="1">The sequence shown here is derived from an EMBL/GenBank/DDBJ whole genome shotgun (WGS) entry which is preliminary data.</text>
</comment>
<evidence type="ECO:0000313" key="1">
    <source>
        <dbReference type="EMBL" id="MFC4335806.1"/>
    </source>
</evidence>
<proteinExistence type="predicted"/>
<dbReference type="RefSeq" id="WP_380621027.1">
    <property type="nucleotide sequence ID" value="NZ_JBHSDK010000015.1"/>
</dbReference>
<gene>
    <name evidence="1" type="ORF">ACFPET_11395</name>
</gene>
<dbReference type="EMBL" id="JBHSDK010000015">
    <property type="protein sequence ID" value="MFC4335806.1"/>
    <property type="molecule type" value="Genomic_DNA"/>
</dbReference>
<sequence length="43" mass="4548">MEPDNAPLDAPPLTPDRTQPLTAHRFSAALALFYLYGSACGSA</sequence>
<reference evidence="2" key="1">
    <citation type="journal article" date="2019" name="Int. J. Syst. Evol. Microbiol.">
        <title>The Global Catalogue of Microorganisms (GCM) 10K type strain sequencing project: providing services to taxonomists for standard genome sequencing and annotation.</title>
        <authorList>
            <consortium name="The Broad Institute Genomics Platform"/>
            <consortium name="The Broad Institute Genome Sequencing Center for Infectious Disease"/>
            <person name="Wu L."/>
            <person name="Ma J."/>
        </authorList>
    </citation>
    <scope>NUCLEOTIDE SEQUENCE [LARGE SCALE GENOMIC DNA]</scope>
    <source>
        <strain evidence="2">IBRC-M 10908</strain>
    </source>
</reference>
<organism evidence="1 2">
    <name type="scientific">Salininema proteolyticum</name>
    <dbReference type="NCBI Taxonomy" id="1607685"/>
    <lineage>
        <taxon>Bacteria</taxon>
        <taxon>Bacillati</taxon>
        <taxon>Actinomycetota</taxon>
        <taxon>Actinomycetes</taxon>
        <taxon>Glycomycetales</taxon>
        <taxon>Glycomycetaceae</taxon>
        <taxon>Salininema</taxon>
    </lineage>
</organism>
<dbReference type="Proteomes" id="UP001595823">
    <property type="component" value="Unassembled WGS sequence"/>
</dbReference>
<evidence type="ECO:0008006" key="3">
    <source>
        <dbReference type="Google" id="ProtNLM"/>
    </source>
</evidence>
<keyword evidence="2" id="KW-1185">Reference proteome</keyword>
<name>A0ABV8TYB6_9ACTN</name>
<protein>
    <recommendedName>
        <fullName evidence="3">MFS transporter</fullName>
    </recommendedName>
</protein>
<accession>A0ABV8TYB6</accession>
<evidence type="ECO:0000313" key="2">
    <source>
        <dbReference type="Proteomes" id="UP001595823"/>
    </source>
</evidence>